<dbReference type="InterPro" id="IPR013216">
    <property type="entry name" value="Methyltransf_11"/>
</dbReference>
<dbReference type="GO" id="GO:0032259">
    <property type="term" value="P:methylation"/>
    <property type="evidence" value="ECO:0007669"/>
    <property type="project" value="UniProtKB-KW"/>
</dbReference>
<keyword evidence="5" id="KW-0489">Methyltransferase</keyword>
<feature type="binding site" evidence="2">
    <location>
        <position position="197"/>
    </location>
    <ligand>
        <name>S-adenosyl-L-methionine</name>
        <dbReference type="ChEBI" id="CHEBI:59789"/>
    </ligand>
</feature>
<dbReference type="CDD" id="cd02440">
    <property type="entry name" value="AdoMet_MTases"/>
    <property type="match status" value="1"/>
</dbReference>
<dbReference type="OrthoDB" id="1493020at2"/>
<keyword evidence="2" id="KW-0949">S-adenosyl-L-methionine</keyword>
<keyword evidence="5" id="KW-0808">Transferase</keyword>
<dbReference type="SUPFAM" id="SSF53335">
    <property type="entry name" value="S-adenosyl-L-methionine-dependent methyltransferases"/>
    <property type="match status" value="1"/>
</dbReference>
<feature type="binding site" evidence="1">
    <location>
        <position position="38"/>
    </location>
    <ligand>
        <name>Zn(2+)</name>
        <dbReference type="ChEBI" id="CHEBI:29105"/>
    </ligand>
</feature>
<dbReference type="RefSeq" id="WP_130021321.1">
    <property type="nucleotide sequence ID" value="NZ_SEWF01000016.1"/>
</dbReference>
<gene>
    <name evidence="5" type="ORF">EWM59_12535</name>
</gene>
<evidence type="ECO:0000256" key="2">
    <source>
        <dbReference type="PIRSR" id="PIRSR018249-2"/>
    </source>
</evidence>
<feature type="binding site" evidence="1">
    <location>
        <position position="21"/>
    </location>
    <ligand>
        <name>Zn(2+)</name>
        <dbReference type="ChEBI" id="CHEBI:29105"/>
    </ligand>
</feature>
<reference evidence="5 6" key="1">
    <citation type="submission" date="2019-02" db="EMBL/GenBank/DDBJ databases">
        <title>Bacterial novel species Emticicia sp. 17J42-9 isolated from soil.</title>
        <authorList>
            <person name="Jung H.-Y."/>
        </authorList>
    </citation>
    <scope>NUCLEOTIDE SEQUENCE [LARGE SCALE GENOMIC DNA]</scope>
    <source>
        <strain evidence="5 6">17J42-9</strain>
    </source>
</reference>
<dbReference type="EMBL" id="SEWF01000016">
    <property type="protein sequence ID" value="RYU95272.1"/>
    <property type="molecule type" value="Genomic_DNA"/>
</dbReference>
<organism evidence="5 6">
    <name type="scientific">Emticicia agri</name>
    <dbReference type="NCBI Taxonomy" id="2492393"/>
    <lineage>
        <taxon>Bacteria</taxon>
        <taxon>Pseudomonadati</taxon>
        <taxon>Bacteroidota</taxon>
        <taxon>Cytophagia</taxon>
        <taxon>Cytophagales</taxon>
        <taxon>Leadbetterellaceae</taxon>
        <taxon>Emticicia</taxon>
    </lineage>
</organism>
<keyword evidence="6" id="KW-1185">Reference proteome</keyword>
<evidence type="ECO:0000313" key="6">
    <source>
        <dbReference type="Proteomes" id="UP000293162"/>
    </source>
</evidence>
<evidence type="ECO:0000259" key="4">
    <source>
        <dbReference type="Pfam" id="PF21302"/>
    </source>
</evidence>
<dbReference type="GO" id="GO:0008757">
    <property type="term" value="F:S-adenosylmethionine-dependent methyltransferase activity"/>
    <property type="evidence" value="ECO:0007669"/>
    <property type="project" value="InterPro"/>
</dbReference>
<dbReference type="InterPro" id="IPR029063">
    <property type="entry name" value="SAM-dependent_MTases_sf"/>
</dbReference>
<dbReference type="InterPro" id="IPR048647">
    <property type="entry name" value="RlmA_N"/>
</dbReference>
<accession>A0A4Q5LZJ6</accession>
<dbReference type="AlphaFoldDB" id="A0A4Q5LZJ6"/>
<name>A0A4Q5LZJ6_9BACT</name>
<dbReference type="Proteomes" id="UP000293162">
    <property type="component" value="Unassembled WGS sequence"/>
</dbReference>
<keyword evidence="1" id="KW-0862">Zinc</keyword>
<dbReference type="Gene3D" id="3.40.50.150">
    <property type="entry name" value="Vaccinia Virus protein VP39"/>
    <property type="match status" value="1"/>
</dbReference>
<evidence type="ECO:0000313" key="5">
    <source>
        <dbReference type="EMBL" id="RYU95272.1"/>
    </source>
</evidence>
<keyword evidence="1" id="KW-0479">Metal-binding</keyword>
<dbReference type="PIRSF" id="PIRSF018249">
    <property type="entry name" value="MyrA_prd"/>
    <property type="match status" value="1"/>
</dbReference>
<feature type="binding site" evidence="1">
    <location>
        <position position="34"/>
    </location>
    <ligand>
        <name>Zn(2+)</name>
        <dbReference type="ChEBI" id="CHEBI:29105"/>
    </ligand>
</feature>
<protein>
    <submittedName>
        <fullName evidence="5">Methyltransferase domain-containing protein</fullName>
    </submittedName>
</protein>
<dbReference type="GO" id="GO:0046872">
    <property type="term" value="F:metal ion binding"/>
    <property type="evidence" value="ECO:0007669"/>
    <property type="project" value="UniProtKB-KW"/>
</dbReference>
<dbReference type="Pfam" id="PF08241">
    <property type="entry name" value="Methyltransf_11"/>
    <property type="match status" value="1"/>
</dbReference>
<evidence type="ECO:0000256" key="1">
    <source>
        <dbReference type="PIRSR" id="PIRSR018249-1"/>
    </source>
</evidence>
<comment type="caution">
    <text evidence="5">The sequence shown here is derived from an EMBL/GenBank/DDBJ whole genome shotgun (WGS) entry which is preliminary data.</text>
</comment>
<proteinExistence type="predicted"/>
<dbReference type="Pfam" id="PF21302">
    <property type="entry name" value="Zn_ribbon_RlmA"/>
    <property type="match status" value="1"/>
</dbReference>
<evidence type="ECO:0000259" key="3">
    <source>
        <dbReference type="Pfam" id="PF08241"/>
    </source>
</evidence>
<feature type="domain" description="Methyltransferase type 11" evidence="3">
    <location>
        <begin position="100"/>
        <end position="189"/>
    </location>
</feature>
<sequence>MNQYISGVVENNTTLLQCPICNKDFENHAIQLVCINNHKFDIARHNYINLFHKAVKSHYHKNLFQARSHLIENGFFQALESVLVRLLMAESERKTSLTILDIGCGDGTLFSNTLLSLRWDKRQVNSFGIDITKEGIQWASKHYSKTTWLVGDLAHLPFKDHSVDVILNTLSPANYQEFKRVLKPDGIAIKTIPDVTYLEELRLLLNKSPYSNAKVTSLFLEQMQLCKQIQVSDKKCLTDEEKAEVWQMSPLAWGNQLTAENIRQMDTISINLQVLVGHTK</sequence>
<feature type="domain" description="23S rRNA (guanine(745)-N(1))-methyltransferase N-terminal" evidence="4">
    <location>
        <begin position="16"/>
        <end position="51"/>
    </location>
</feature>
<dbReference type="InterPro" id="IPR016718">
    <property type="entry name" value="rRNA_m1G-MeTrfase_A_prd"/>
</dbReference>
<feature type="binding site" evidence="2">
    <location>
        <position position="76"/>
    </location>
    <ligand>
        <name>S-adenosyl-L-methionine</name>
        <dbReference type="ChEBI" id="CHEBI:59789"/>
    </ligand>
</feature>
<feature type="binding site" evidence="1">
    <location>
        <position position="18"/>
    </location>
    <ligand>
        <name>Zn(2+)</name>
        <dbReference type="ChEBI" id="CHEBI:29105"/>
    </ligand>
</feature>